<comment type="caution">
    <text evidence="3">The sequence shown here is derived from an EMBL/GenBank/DDBJ whole genome shotgun (WGS) entry which is preliminary data.</text>
</comment>
<protein>
    <recommendedName>
        <fullName evidence="2">DUF4142 domain-containing protein</fullName>
    </recommendedName>
</protein>
<dbReference type="PANTHER" id="PTHR38593:SF1">
    <property type="entry name" value="BLR2558 PROTEIN"/>
    <property type="match status" value="1"/>
</dbReference>
<dbReference type="Pfam" id="PF13628">
    <property type="entry name" value="DUF4142"/>
    <property type="match status" value="1"/>
</dbReference>
<evidence type="ECO:0000259" key="2">
    <source>
        <dbReference type="Pfam" id="PF13628"/>
    </source>
</evidence>
<gene>
    <name evidence="3" type="ORF">GCM10010324_50290</name>
</gene>
<feature type="transmembrane region" description="Helical" evidence="1">
    <location>
        <begin position="45"/>
        <end position="69"/>
    </location>
</feature>
<keyword evidence="1" id="KW-0812">Transmembrane</keyword>
<dbReference type="PANTHER" id="PTHR38593">
    <property type="entry name" value="BLR2558 PROTEIN"/>
    <property type="match status" value="1"/>
</dbReference>
<evidence type="ECO:0000313" key="4">
    <source>
        <dbReference type="Proteomes" id="UP000659223"/>
    </source>
</evidence>
<reference evidence="4" key="1">
    <citation type="journal article" date="2019" name="Int. J. Syst. Evol. Microbiol.">
        <title>The Global Catalogue of Microorganisms (GCM) 10K type strain sequencing project: providing services to taxonomists for standard genome sequencing and annotation.</title>
        <authorList>
            <consortium name="The Broad Institute Genomics Platform"/>
            <consortium name="The Broad Institute Genome Sequencing Center for Infectious Disease"/>
            <person name="Wu L."/>
            <person name="Ma J."/>
        </authorList>
    </citation>
    <scope>NUCLEOTIDE SEQUENCE [LARGE SCALE GENOMIC DNA]</scope>
    <source>
        <strain evidence="4">JCM 4586</strain>
    </source>
</reference>
<dbReference type="Gene3D" id="1.20.1260.10">
    <property type="match status" value="1"/>
</dbReference>
<feature type="domain" description="DUF4142" evidence="2">
    <location>
        <begin position="101"/>
        <end position="230"/>
    </location>
</feature>
<proteinExistence type="predicted"/>
<evidence type="ECO:0000256" key="1">
    <source>
        <dbReference type="SAM" id="Phobius"/>
    </source>
</evidence>
<dbReference type="InterPro" id="IPR012347">
    <property type="entry name" value="Ferritin-like"/>
</dbReference>
<keyword evidence="1" id="KW-1133">Transmembrane helix</keyword>
<keyword evidence="4" id="KW-1185">Reference proteome</keyword>
<keyword evidence="1" id="KW-0472">Membrane</keyword>
<dbReference type="Proteomes" id="UP000659223">
    <property type="component" value="Unassembled WGS sequence"/>
</dbReference>
<dbReference type="InterPro" id="IPR025419">
    <property type="entry name" value="DUF4142"/>
</dbReference>
<name>A0ABQ2YYW9_9ACTN</name>
<dbReference type="EMBL" id="BMUT01000011">
    <property type="protein sequence ID" value="GGX97939.1"/>
    <property type="molecule type" value="Genomic_DNA"/>
</dbReference>
<accession>A0ABQ2YYW9</accession>
<sequence length="249" mass="26935">MRTLRSLRSLRSGHSLRSVRSLRSVSSLRSVGSLQARRPMSRRTLGTGLIVFSLAATLLALLIPVYLFGSAGPAAAGARTSWTDDGEGTRQTPAGPLTALDRDFVRRVRMAGLWEKPAGKLARERGTTDAVRMAGDHLIDGHSELDQRSVDTARSLGVSLPERPGAEQQGWLDQLQDSRGATFDRLFANLVRAAHGKVFGLVALVRDRTANATVRALATRANSVVLDHITVLENTGLVDFPHPGDNEKK</sequence>
<organism evidence="3 4">
    <name type="scientific">Streptomyces hiroshimensis</name>
    <dbReference type="NCBI Taxonomy" id="66424"/>
    <lineage>
        <taxon>Bacteria</taxon>
        <taxon>Bacillati</taxon>
        <taxon>Actinomycetota</taxon>
        <taxon>Actinomycetes</taxon>
        <taxon>Kitasatosporales</taxon>
        <taxon>Streptomycetaceae</taxon>
        <taxon>Streptomyces</taxon>
    </lineage>
</organism>
<evidence type="ECO:0000313" key="3">
    <source>
        <dbReference type="EMBL" id="GGX97939.1"/>
    </source>
</evidence>